<organism evidence="4">
    <name type="scientific">Tanacetum cinerariifolium</name>
    <name type="common">Dalmatian daisy</name>
    <name type="synonym">Chrysanthemum cinerariifolium</name>
    <dbReference type="NCBI Taxonomy" id="118510"/>
    <lineage>
        <taxon>Eukaryota</taxon>
        <taxon>Viridiplantae</taxon>
        <taxon>Streptophyta</taxon>
        <taxon>Embryophyta</taxon>
        <taxon>Tracheophyta</taxon>
        <taxon>Spermatophyta</taxon>
        <taxon>Magnoliopsida</taxon>
        <taxon>eudicotyledons</taxon>
        <taxon>Gunneridae</taxon>
        <taxon>Pentapetalae</taxon>
        <taxon>asterids</taxon>
        <taxon>campanulids</taxon>
        <taxon>Asterales</taxon>
        <taxon>Asteraceae</taxon>
        <taxon>Asteroideae</taxon>
        <taxon>Anthemideae</taxon>
        <taxon>Anthemidinae</taxon>
        <taxon>Tanacetum</taxon>
    </lineage>
</organism>
<dbReference type="Pfam" id="PF07727">
    <property type="entry name" value="RVT_2"/>
    <property type="match status" value="1"/>
</dbReference>
<evidence type="ECO:0000256" key="1">
    <source>
        <dbReference type="SAM" id="MobiDB-lite"/>
    </source>
</evidence>
<dbReference type="InterPro" id="IPR057670">
    <property type="entry name" value="SH3_retrovirus"/>
</dbReference>
<dbReference type="PANTHER" id="PTHR11439">
    <property type="entry name" value="GAG-POL-RELATED RETROTRANSPOSON"/>
    <property type="match status" value="1"/>
</dbReference>
<proteinExistence type="predicted"/>
<protein>
    <submittedName>
        <fullName evidence="4">Uncharacterized protein</fullName>
    </submittedName>
</protein>
<sequence>MQVERKGLLNSTTVKTKDLDTYDSNCDDISNAKALLMANISDYGSDVILEVSHSETYLNDMENQNFGKRFTPQQELSAEQAFWLRISSPTIESSNKPPIKVEDLSELPKVSLVNASLKKLKFHLAQFDSVVKKKTTHDARTEGEWGFEHTKVVFKNKIIPFLKYLKDIFNVFDKDLLNEIIEVHTVFDQIDVVVQQSSVDKQCLEIFKKELLLENDRLLQQIMSQDVLLTMMNYMSLIGESVNMERKRNESCDKCFNLDAELFKSQNAHNDLLKSYPQLEKYCISLELSIQLNQEIFQKHESFNNQNALKIPEFFENNDLKARLQEKDTTICKLKEIIKSMREKSKEENVNYDYCEIETKNVELEKRKEIIDIAAQTPSAYTIVPGMFKLDLEPLAPRLLQNKEAHIDYLKYTQEQADILPGIVKQAKEKQSLDNAAKKVVVTPKTKIKKVRFAEPLTSSRNIKHVDSSTILHSNTHVLSPTGLKCSTSNCGSKPTSNKKNDRISRTPSKNIKNKVNAQPRKVDKKNCVAEPIHDVDVKHSLLKANSKHICATYSKCSKHMTGNRSQLMNFVSKFLGTVRFRNDHIARIMGYGDYQLGNVTISRVFGALCYPTNDNDDLGKLDTKADIGIFVGYAPAKKPFRIYNKRTRKIIETIHVTFDELIAMDSEQFNSGPRLHSMTPTTSSSGLVPNTVSQQPCIPRKRDDWDHLFQPTFDEYINPLSIVVSSVQKAPALRAVVLADSPMSTSINQDSPSTKPKNFKQAMNEPSWINAMQEEIHEFEMLQVWELVPCPANVMLIKLKWIYMVKTEEFSGVLKNKARLVAQGFRQEEGIDFEESFAPVARIEAICIFVANAANKNMMIFQMDIKTEFLNGELKEEKYGLLSTDSVDTPMVEKNKLDEDLQGTRVDATLYRGMIGSLMYLTSSRPDLIYAVCLCAQYQEKPTEKHLQVVKRIFRYLKGTINMGLWYSKDTDMSLTAYTDADHVGFQDTRRSTSRRS</sequence>
<evidence type="ECO:0000259" key="3">
    <source>
        <dbReference type="Pfam" id="PF25597"/>
    </source>
</evidence>
<name>A0A699GGN6_TANCI</name>
<dbReference type="Pfam" id="PF25597">
    <property type="entry name" value="SH3_retrovirus"/>
    <property type="match status" value="1"/>
</dbReference>
<dbReference type="PANTHER" id="PTHR11439:SF442">
    <property type="entry name" value="CYSTEINE-RICH RLK (RECEPTOR-LIKE PROTEIN KINASE) 8"/>
    <property type="match status" value="1"/>
</dbReference>
<accession>A0A699GGN6</accession>
<evidence type="ECO:0000313" key="4">
    <source>
        <dbReference type="EMBL" id="GEU28780.1"/>
    </source>
</evidence>
<evidence type="ECO:0000259" key="2">
    <source>
        <dbReference type="Pfam" id="PF07727"/>
    </source>
</evidence>
<feature type="domain" description="Retroviral polymerase SH3-like" evidence="3">
    <location>
        <begin position="609"/>
        <end position="663"/>
    </location>
</feature>
<dbReference type="EMBL" id="BKCJ010000020">
    <property type="protein sequence ID" value="GEU28780.1"/>
    <property type="molecule type" value="Genomic_DNA"/>
</dbReference>
<feature type="compositionally biased region" description="Polar residues" evidence="1">
    <location>
        <begin position="484"/>
        <end position="498"/>
    </location>
</feature>
<dbReference type="InterPro" id="IPR013103">
    <property type="entry name" value="RVT_2"/>
</dbReference>
<comment type="caution">
    <text evidence="4">The sequence shown here is derived from an EMBL/GenBank/DDBJ whole genome shotgun (WGS) entry which is preliminary data.</text>
</comment>
<reference evidence="4" key="1">
    <citation type="journal article" date="2019" name="Sci. Rep.">
        <title>Draft genome of Tanacetum cinerariifolium, the natural source of mosquito coil.</title>
        <authorList>
            <person name="Yamashiro T."/>
            <person name="Shiraishi A."/>
            <person name="Satake H."/>
            <person name="Nakayama K."/>
        </authorList>
    </citation>
    <scope>NUCLEOTIDE SEQUENCE</scope>
</reference>
<gene>
    <name evidence="4" type="ORF">Tci_000758</name>
</gene>
<feature type="domain" description="Reverse transcriptase Ty1/copia-type" evidence="2">
    <location>
        <begin position="784"/>
        <end position="881"/>
    </location>
</feature>
<dbReference type="AlphaFoldDB" id="A0A699GGN6"/>
<feature type="region of interest" description="Disordered" evidence="1">
    <location>
        <begin position="484"/>
        <end position="510"/>
    </location>
</feature>